<dbReference type="SMART" id="SM00382">
    <property type="entry name" value="AAA"/>
    <property type="match status" value="1"/>
</dbReference>
<protein>
    <submittedName>
        <fullName evidence="6">Putative ABC transporter ATP-binding protein</fullName>
    </submittedName>
</protein>
<dbReference type="Gene3D" id="3.40.50.300">
    <property type="entry name" value="P-loop containing nucleotide triphosphate hydrolases"/>
    <property type="match status" value="1"/>
</dbReference>
<evidence type="ECO:0000256" key="4">
    <source>
        <dbReference type="ARBA" id="ARBA00022840"/>
    </source>
</evidence>
<dbReference type="InterPro" id="IPR027417">
    <property type="entry name" value="P-loop_NTPase"/>
</dbReference>
<dbReference type="GO" id="GO:0098796">
    <property type="term" value="C:membrane protein complex"/>
    <property type="evidence" value="ECO:0007669"/>
    <property type="project" value="UniProtKB-ARBA"/>
</dbReference>
<dbReference type="SUPFAM" id="SSF52540">
    <property type="entry name" value="P-loop containing nucleoside triphosphate hydrolases"/>
    <property type="match status" value="1"/>
</dbReference>
<evidence type="ECO:0000256" key="3">
    <source>
        <dbReference type="ARBA" id="ARBA00022741"/>
    </source>
</evidence>
<dbReference type="Proteomes" id="UP000075737">
    <property type="component" value="Unassembled WGS sequence"/>
</dbReference>
<evidence type="ECO:0000313" key="6">
    <source>
        <dbReference type="EMBL" id="KYO64499.1"/>
    </source>
</evidence>
<keyword evidence="3" id="KW-0547">Nucleotide-binding</keyword>
<dbReference type="Pfam" id="PF00005">
    <property type="entry name" value="ABC_tran"/>
    <property type="match status" value="1"/>
</dbReference>
<dbReference type="PANTHER" id="PTHR42798">
    <property type="entry name" value="LIPOPROTEIN-RELEASING SYSTEM ATP-BINDING PROTEIN LOLD"/>
    <property type="match status" value="1"/>
</dbReference>
<sequence>MSIKVCNLKKRYMIGKNEIFALNNVSFEINKGSFAVILGPSGSGKSTLLNILGGIDKADEGKIIIDDEEITKYSDEKLTEYRRNYVGFIFQFYNLVNTLNVYENVCSTAVLSKNSLDVEEILDVIGLKAHKRKFPYELSGGEQQRVAIARAIVKNPKMILCDEPTGALDYENAKNILSILRNINQKYNTTVFLVTHNVAISKMADVIIRLRSGEIIDYILNEAPLKAEEVEW</sequence>
<dbReference type="AlphaFoldDB" id="A0A162M826"/>
<name>A0A162M826_9FIRM</name>
<evidence type="ECO:0000313" key="7">
    <source>
        <dbReference type="Proteomes" id="UP000075737"/>
    </source>
</evidence>
<keyword evidence="4 6" id="KW-0067">ATP-binding</keyword>
<dbReference type="InterPro" id="IPR003593">
    <property type="entry name" value="AAA+_ATPase"/>
</dbReference>
<evidence type="ECO:0000256" key="1">
    <source>
        <dbReference type="ARBA" id="ARBA00005417"/>
    </source>
</evidence>
<dbReference type="FunFam" id="3.40.50.300:FF:000032">
    <property type="entry name" value="Export ABC transporter ATP-binding protein"/>
    <property type="match status" value="1"/>
</dbReference>
<dbReference type="PROSITE" id="PS50893">
    <property type="entry name" value="ABC_TRANSPORTER_2"/>
    <property type="match status" value="1"/>
</dbReference>
<proteinExistence type="inferred from homology"/>
<dbReference type="OrthoDB" id="9810992at2"/>
<gene>
    <name evidence="6" type="ORF">ATZ99_19310</name>
</gene>
<organism evidence="6 7">
    <name type="scientific">Thermovenabulum gondwanense</name>
    <dbReference type="NCBI Taxonomy" id="520767"/>
    <lineage>
        <taxon>Bacteria</taxon>
        <taxon>Bacillati</taxon>
        <taxon>Bacillota</taxon>
        <taxon>Clostridia</taxon>
        <taxon>Thermosediminibacterales</taxon>
        <taxon>Thermosediminibacteraceae</taxon>
        <taxon>Thermovenabulum</taxon>
    </lineage>
</organism>
<dbReference type="InterPro" id="IPR003439">
    <property type="entry name" value="ABC_transporter-like_ATP-bd"/>
</dbReference>
<dbReference type="STRING" id="520767.ATZ99_19310"/>
<dbReference type="GO" id="GO:0016887">
    <property type="term" value="F:ATP hydrolysis activity"/>
    <property type="evidence" value="ECO:0007669"/>
    <property type="project" value="InterPro"/>
</dbReference>
<dbReference type="RefSeq" id="WP_068749031.1">
    <property type="nucleotide sequence ID" value="NZ_LOHZ01000042.1"/>
</dbReference>
<dbReference type="PANTHER" id="PTHR42798:SF2">
    <property type="entry name" value="ABC TRANSPORTER ATP-BINDING PROTEIN MG467-RELATED"/>
    <property type="match status" value="1"/>
</dbReference>
<dbReference type="CDD" id="cd03255">
    <property type="entry name" value="ABC_MJ0796_LolCDE_FtsE"/>
    <property type="match status" value="1"/>
</dbReference>
<dbReference type="GO" id="GO:0022857">
    <property type="term" value="F:transmembrane transporter activity"/>
    <property type="evidence" value="ECO:0007669"/>
    <property type="project" value="UniProtKB-ARBA"/>
</dbReference>
<dbReference type="PROSITE" id="PS00211">
    <property type="entry name" value="ABC_TRANSPORTER_1"/>
    <property type="match status" value="1"/>
</dbReference>
<evidence type="ECO:0000256" key="2">
    <source>
        <dbReference type="ARBA" id="ARBA00022448"/>
    </source>
</evidence>
<comment type="similarity">
    <text evidence="1">Belongs to the ABC transporter superfamily.</text>
</comment>
<keyword evidence="2" id="KW-0813">Transport</keyword>
<dbReference type="InterPro" id="IPR017911">
    <property type="entry name" value="MacB-like_ATP-bd"/>
</dbReference>
<comment type="caution">
    <text evidence="6">The sequence shown here is derived from an EMBL/GenBank/DDBJ whole genome shotgun (WGS) entry which is preliminary data.</text>
</comment>
<reference evidence="6 7" key="1">
    <citation type="submission" date="2015-12" db="EMBL/GenBank/DDBJ databases">
        <title>Draft genome of Thermovenabulum gondwanense isolated from a red thermophilic microbial mat colonisisng an outflow channel of a bore well.</title>
        <authorList>
            <person name="Patel B.K."/>
        </authorList>
    </citation>
    <scope>NUCLEOTIDE SEQUENCE [LARGE SCALE GENOMIC DNA]</scope>
    <source>
        <strain evidence="6 7">R270</strain>
    </source>
</reference>
<keyword evidence="7" id="KW-1185">Reference proteome</keyword>
<dbReference type="InterPro" id="IPR017871">
    <property type="entry name" value="ABC_transporter-like_CS"/>
</dbReference>
<accession>A0A162M826</accession>
<dbReference type="EMBL" id="LOHZ01000042">
    <property type="protein sequence ID" value="KYO64499.1"/>
    <property type="molecule type" value="Genomic_DNA"/>
</dbReference>
<dbReference type="GO" id="GO:0005524">
    <property type="term" value="F:ATP binding"/>
    <property type="evidence" value="ECO:0007669"/>
    <property type="project" value="UniProtKB-KW"/>
</dbReference>
<feature type="domain" description="ABC transporter" evidence="5">
    <location>
        <begin position="3"/>
        <end position="232"/>
    </location>
</feature>
<evidence type="ECO:0000259" key="5">
    <source>
        <dbReference type="PROSITE" id="PS50893"/>
    </source>
</evidence>